<dbReference type="EMBL" id="BALG01000023">
    <property type="protein sequence ID" value="GAC41181.1"/>
    <property type="molecule type" value="Genomic_DNA"/>
</dbReference>
<dbReference type="Gene3D" id="3.90.1720.10">
    <property type="entry name" value="endopeptidase domain like (from Nostoc punctiforme)"/>
    <property type="match status" value="1"/>
</dbReference>
<organism evidence="1 2">
    <name type="scientific">Paenibacillus popilliae ATCC 14706</name>
    <dbReference type="NCBI Taxonomy" id="1212764"/>
    <lineage>
        <taxon>Bacteria</taxon>
        <taxon>Bacillati</taxon>
        <taxon>Bacillota</taxon>
        <taxon>Bacilli</taxon>
        <taxon>Bacillales</taxon>
        <taxon>Paenibacillaceae</taxon>
        <taxon>Paenibacillus</taxon>
    </lineage>
</organism>
<dbReference type="InterPro" id="IPR038765">
    <property type="entry name" value="Papain-like_cys_pep_sf"/>
</dbReference>
<dbReference type="SUPFAM" id="SSF54001">
    <property type="entry name" value="Cysteine proteinases"/>
    <property type="match status" value="1"/>
</dbReference>
<proteinExistence type="predicted"/>
<protein>
    <submittedName>
        <fullName evidence="1">Uncharacterized protein</fullName>
    </submittedName>
</protein>
<dbReference type="Proteomes" id="UP000029453">
    <property type="component" value="Unassembled WGS sequence"/>
</dbReference>
<sequence>MVDERKIYILLTDTGTIFSKLIRCYTKAPLNHASIALDSELREVYSFGRKHPLNPFHGGFVKERVQGYLVRAEHRPTQCALYSCTVSTEVYERIRLRLKQMERNPEQYKYNLLGLFGIIFNIDIRRENAYFCSQFVASMLQEHGMDVVDKSWVRVTPEDFRHSPSLQLVYRGDLRTKVRHKSKRRKYS</sequence>
<dbReference type="RefSeq" id="WP_006284470.1">
    <property type="nucleotide sequence ID" value="NZ_BALG01000023.1"/>
</dbReference>
<reference evidence="1 2" key="1">
    <citation type="submission" date="2012-10" db="EMBL/GenBank/DDBJ databases">
        <title>Draft Genome Sequence of Paenibacillus popilliae ATCC 14706T.</title>
        <authorList>
            <person name="Iiyama K."/>
            <person name="Mori K."/>
            <person name="Mon H."/>
            <person name="Chieda Y."/>
            <person name="Lee J.M."/>
            <person name="Kusakabe T."/>
            <person name="Tashiro K."/>
            <person name="Asano S."/>
            <person name="Yasunaga-Aoki C."/>
            <person name="Shimizu S."/>
        </authorList>
    </citation>
    <scope>NUCLEOTIDE SEQUENCE [LARGE SCALE GENOMIC DNA]</scope>
    <source>
        <strain evidence="1 2">ATCC 14706</strain>
    </source>
</reference>
<evidence type="ECO:0000313" key="1">
    <source>
        <dbReference type="EMBL" id="GAC41181.1"/>
    </source>
</evidence>
<comment type="caution">
    <text evidence="1">The sequence shown here is derived from an EMBL/GenBank/DDBJ whole genome shotgun (WGS) entry which is preliminary data.</text>
</comment>
<evidence type="ECO:0000313" key="2">
    <source>
        <dbReference type="Proteomes" id="UP000029453"/>
    </source>
</evidence>
<dbReference type="AlphaFoldDB" id="M9LM70"/>
<gene>
    <name evidence="1" type="ORF">PPOP_0522</name>
</gene>
<name>M9LM70_PAEPP</name>
<keyword evidence="2" id="KW-1185">Reference proteome</keyword>
<dbReference type="OrthoDB" id="1645744at2"/>
<accession>M9LM70</accession>